<gene>
    <name evidence="1" type="ORF">ACFPL4_28345</name>
</gene>
<dbReference type="RefSeq" id="WP_051709385.1">
    <property type="nucleotide sequence ID" value="NZ_JBHSJE010000010.1"/>
</dbReference>
<reference evidence="2" key="1">
    <citation type="journal article" date="2019" name="Int. J. Syst. Evol. Microbiol.">
        <title>The Global Catalogue of Microorganisms (GCM) 10K type strain sequencing project: providing services to taxonomists for standard genome sequencing and annotation.</title>
        <authorList>
            <consortium name="The Broad Institute Genomics Platform"/>
            <consortium name="The Broad Institute Genome Sequencing Center for Infectious Disease"/>
            <person name="Wu L."/>
            <person name="Ma J."/>
        </authorList>
    </citation>
    <scope>NUCLEOTIDE SEQUENCE [LARGE SCALE GENOMIC DNA]</scope>
    <source>
        <strain evidence="2">ICMP 257</strain>
    </source>
</reference>
<proteinExistence type="predicted"/>
<accession>A0ABV9VGB6</accession>
<protein>
    <submittedName>
        <fullName evidence="1">Uncharacterized protein</fullName>
    </submittedName>
</protein>
<dbReference type="Proteomes" id="UP001595908">
    <property type="component" value="Unassembled WGS sequence"/>
</dbReference>
<name>A0ABV9VGB6_STRAZ</name>
<keyword evidence="2" id="KW-1185">Reference proteome</keyword>
<evidence type="ECO:0000313" key="2">
    <source>
        <dbReference type="Proteomes" id="UP001595908"/>
    </source>
</evidence>
<dbReference type="EMBL" id="JBHSJE010000010">
    <property type="protein sequence ID" value="MFC4982205.1"/>
    <property type="molecule type" value="Genomic_DNA"/>
</dbReference>
<organism evidence="1 2">
    <name type="scientific">Streptomyces atroolivaceus</name>
    <dbReference type="NCBI Taxonomy" id="66869"/>
    <lineage>
        <taxon>Bacteria</taxon>
        <taxon>Bacillati</taxon>
        <taxon>Actinomycetota</taxon>
        <taxon>Actinomycetes</taxon>
        <taxon>Kitasatosporales</taxon>
        <taxon>Streptomycetaceae</taxon>
        <taxon>Streptomyces</taxon>
    </lineage>
</organism>
<dbReference type="GeneID" id="96256695"/>
<comment type="caution">
    <text evidence="1">The sequence shown here is derived from an EMBL/GenBank/DDBJ whole genome shotgun (WGS) entry which is preliminary data.</text>
</comment>
<sequence length="66" mass="7296">MSERCVGLAWCTGCGVYSGAMVHVPRDQVLVDALAPLPLDEREHLERSEARLVGYLDELRRNDGVA</sequence>
<evidence type="ECO:0000313" key="1">
    <source>
        <dbReference type="EMBL" id="MFC4982205.1"/>
    </source>
</evidence>